<reference evidence="10 11" key="1">
    <citation type="submission" date="2022-07" db="EMBL/GenBank/DDBJ databases">
        <authorList>
            <person name="Li W.-J."/>
            <person name="Deng Q.-Q."/>
        </authorList>
    </citation>
    <scope>NUCLEOTIDE SEQUENCE [LARGE SCALE GENOMIC DNA]</scope>
    <source>
        <strain evidence="10 11">SYSU M60028</strain>
    </source>
</reference>
<keyword evidence="7" id="KW-0472">Membrane</keyword>
<name>A0ABT1LH14_9HYPH</name>
<dbReference type="Proteomes" id="UP001205890">
    <property type="component" value="Unassembled WGS sequence"/>
</dbReference>
<dbReference type="InterPro" id="IPR017871">
    <property type="entry name" value="ABC_transporter-like_CS"/>
</dbReference>
<evidence type="ECO:0000313" key="10">
    <source>
        <dbReference type="EMBL" id="MCP8940801.1"/>
    </source>
</evidence>
<evidence type="ECO:0000256" key="4">
    <source>
        <dbReference type="ARBA" id="ARBA00022475"/>
    </source>
</evidence>
<feature type="region of interest" description="Disordered" evidence="8">
    <location>
        <begin position="1"/>
        <end position="22"/>
    </location>
</feature>
<protein>
    <submittedName>
        <fullName evidence="10">ABC transporter ATP-binding protein</fullName>
    </submittedName>
</protein>
<dbReference type="InterPro" id="IPR003439">
    <property type="entry name" value="ABC_transporter-like_ATP-bd"/>
</dbReference>
<evidence type="ECO:0000256" key="5">
    <source>
        <dbReference type="ARBA" id="ARBA00022741"/>
    </source>
</evidence>
<keyword evidence="11" id="KW-1185">Reference proteome</keyword>
<dbReference type="PANTHER" id="PTHR43297">
    <property type="entry name" value="OLIGOPEPTIDE TRANSPORT ATP-BINDING PROTEIN APPD"/>
    <property type="match status" value="1"/>
</dbReference>
<dbReference type="SUPFAM" id="SSF52540">
    <property type="entry name" value="P-loop containing nucleoside triphosphate hydrolases"/>
    <property type="match status" value="1"/>
</dbReference>
<gene>
    <name evidence="10" type="ORF">NK718_19930</name>
</gene>
<evidence type="ECO:0000256" key="6">
    <source>
        <dbReference type="ARBA" id="ARBA00022840"/>
    </source>
</evidence>
<dbReference type="Pfam" id="PF08352">
    <property type="entry name" value="oligo_HPY"/>
    <property type="match status" value="1"/>
</dbReference>
<evidence type="ECO:0000256" key="1">
    <source>
        <dbReference type="ARBA" id="ARBA00004417"/>
    </source>
</evidence>
<comment type="similarity">
    <text evidence="2">Belongs to the ABC transporter superfamily.</text>
</comment>
<feature type="compositionally biased region" description="Polar residues" evidence="8">
    <location>
        <begin position="1"/>
        <end position="15"/>
    </location>
</feature>
<evidence type="ECO:0000256" key="3">
    <source>
        <dbReference type="ARBA" id="ARBA00022448"/>
    </source>
</evidence>
<dbReference type="InterPro" id="IPR050388">
    <property type="entry name" value="ABC_Ni/Peptide_Import"/>
</dbReference>
<evidence type="ECO:0000256" key="7">
    <source>
        <dbReference type="ARBA" id="ARBA00023136"/>
    </source>
</evidence>
<dbReference type="NCBIfam" id="TIGR01727">
    <property type="entry name" value="oligo_HPY"/>
    <property type="match status" value="1"/>
</dbReference>
<evidence type="ECO:0000259" key="9">
    <source>
        <dbReference type="PROSITE" id="PS50893"/>
    </source>
</evidence>
<keyword evidence="6 10" id="KW-0067">ATP-binding</keyword>
<dbReference type="GO" id="GO:0005524">
    <property type="term" value="F:ATP binding"/>
    <property type="evidence" value="ECO:0007669"/>
    <property type="project" value="UniProtKB-KW"/>
</dbReference>
<keyword evidence="3" id="KW-0813">Transport</keyword>
<comment type="caution">
    <text evidence="10">The sequence shown here is derived from an EMBL/GenBank/DDBJ whole genome shotgun (WGS) entry which is preliminary data.</text>
</comment>
<dbReference type="CDD" id="cd03257">
    <property type="entry name" value="ABC_NikE_OppD_transporters"/>
    <property type="match status" value="1"/>
</dbReference>
<evidence type="ECO:0000256" key="8">
    <source>
        <dbReference type="SAM" id="MobiDB-lite"/>
    </source>
</evidence>
<dbReference type="PANTHER" id="PTHR43297:SF2">
    <property type="entry name" value="DIPEPTIDE TRANSPORT ATP-BINDING PROTEIN DPPD"/>
    <property type="match status" value="1"/>
</dbReference>
<dbReference type="EMBL" id="JANCLU010000027">
    <property type="protein sequence ID" value="MCP8940801.1"/>
    <property type="molecule type" value="Genomic_DNA"/>
</dbReference>
<keyword evidence="5" id="KW-0547">Nucleotide-binding</keyword>
<dbReference type="InterPro" id="IPR013563">
    <property type="entry name" value="Oligopep_ABC_C"/>
</dbReference>
<comment type="subcellular location">
    <subcellularLocation>
        <location evidence="1">Cell inner membrane</location>
        <topology evidence="1">Peripheral membrane protein</topology>
    </subcellularLocation>
</comment>
<evidence type="ECO:0000256" key="2">
    <source>
        <dbReference type="ARBA" id="ARBA00005417"/>
    </source>
</evidence>
<dbReference type="PROSITE" id="PS50893">
    <property type="entry name" value="ABC_TRANSPORTER_2"/>
    <property type="match status" value="1"/>
</dbReference>
<proteinExistence type="inferred from homology"/>
<dbReference type="InterPro" id="IPR027417">
    <property type="entry name" value="P-loop_NTPase"/>
</dbReference>
<dbReference type="Pfam" id="PF00005">
    <property type="entry name" value="ABC_tran"/>
    <property type="match status" value="1"/>
</dbReference>
<dbReference type="SMART" id="SM00382">
    <property type="entry name" value="AAA"/>
    <property type="match status" value="1"/>
</dbReference>
<feature type="domain" description="ABC transporter" evidence="9">
    <location>
        <begin position="27"/>
        <end position="278"/>
    </location>
</feature>
<keyword evidence="4" id="KW-1003">Cell membrane</keyword>
<sequence>MPATKNTDMPFSSSLAPRPSEAGEPVLRVEGLGVAIGPAERPVTLVEDVSLEIAAGRTLCVVGESGCGKSLTSLAIMGLLATPPLRVASGRVLFEGRDLLTMEPRERADLRGDRMTMIFQEPMTSLNPAFTIGDQIAEVVRRHRDISAEAARATALEMLRRVRIPSPEKRLDEYPHQMSGGMRQRVMIAMALANGPRLLIADEPTTALDVTIQAQILSLVRNLQRETGTALLLITHDLGVVAEVADEVAVMYAGRIVERGPVEAIFDDPQHPYTIGLMGSLPSLAGDQERLVTIPGSVPPPERMPRGCRFSPRCPFAIAGCHTAPPPLAEITPGHWAACIRAPLEAFVGAPAGEAA</sequence>
<dbReference type="InterPro" id="IPR003593">
    <property type="entry name" value="AAA+_ATPase"/>
</dbReference>
<organism evidence="10 11">
    <name type="scientific">Alsobacter ponti</name>
    <dbReference type="NCBI Taxonomy" id="2962936"/>
    <lineage>
        <taxon>Bacteria</taxon>
        <taxon>Pseudomonadati</taxon>
        <taxon>Pseudomonadota</taxon>
        <taxon>Alphaproteobacteria</taxon>
        <taxon>Hyphomicrobiales</taxon>
        <taxon>Alsobacteraceae</taxon>
        <taxon>Alsobacter</taxon>
    </lineage>
</organism>
<evidence type="ECO:0000313" key="11">
    <source>
        <dbReference type="Proteomes" id="UP001205890"/>
    </source>
</evidence>
<dbReference type="PROSITE" id="PS00211">
    <property type="entry name" value="ABC_TRANSPORTER_1"/>
    <property type="match status" value="1"/>
</dbReference>
<dbReference type="Gene3D" id="3.40.50.300">
    <property type="entry name" value="P-loop containing nucleotide triphosphate hydrolases"/>
    <property type="match status" value="1"/>
</dbReference>
<accession>A0ABT1LH14</accession>